<protein>
    <submittedName>
        <fullName evidence="1">Uncharacterized protein</fullName>
    </submittedName>
</protein>
<dbReference type="EMBL" id="JACJVJ010000002">
    <property type="protein sequence ID" value="MBC2778150.1"/>
    <property type="molecule type" value="Genomic_DNA"/>
</dbReference>
<name>A0A842I1Q5_9SPHN</name>
<accession>A0A842I1Q5</accession>
<dbReference type="Proteomes" id="UP000564378">
    <property type="component" value="Unassembled WGS sequence"/>
</dbReference>
<dbReference type="AlphaFoldDB" id="A0A842I1Q5"/>
<keyword evidence="2" id="KW-1185">Reference proteome</keyword>
<proteinExistence type="predicted"/>
<comment type="caution">
    <text evidence="1">The sequence shown here is derived from an EMBL/GenBank/DDBJ whole genome shotgun (WGS) entry which is preliminary data.</text>
</comment>
<sequence>MDRPPPLDPDNPLAFKPVPVRARHDGWTPERQYRFIDALSRIGLVKAAAEAVGKSPKSAYRLRDRDDAASFRRAWDAALAMGQGMALDCAIERATDGVPEPVFYRGKQIGVRRRYDNSLLRAALSTMDRMAARHGRAKHDRLEYNFRAAK</sequence>
<organism evidence="1 2">
    <name type="scientific">Parasphingopyxis marina</name>
    <dbReference type="NCBI Taxonomy" id="2761622"/>
    <lineage>
        <taxon>Bacteria</taxon>
        <taxon>Pseudomonadati</taxon>
        <taxon>Pseudomonadota</taxon>
        <taxon>Alphaproteobacteria</taxon>
        <taxon>Sphingomonadales</taxon>
        <taxon>Sphingomonadaceae</taxon>
        <taxon>Parasphingopyxis</taxon>
    </lineage>
</organism>
<evidence type="ECO:0000313" key="2">
    <source>
        <dbReference type="Proteomes" id="UP000564378"/>
    </source>
</evidence>
<dbReference type="RefSeq" id="WP_185801430.1">
    <property type="nucleotide sequence ID" value="NZ_JACJVJ010000002.1"/>
</dbReference>
<reference evidence="1 2" key="1">
    <citation type="submission" date="2020-08" db="EMBL/GenBank/DDBJ databases">
        <title>Draft genome sequence of Parasphingopyxis sp. GrpM-11.</title>
        <authorList>
            <person name="Oh J."/>
            <person name="Roh D.-H."/>
        </authorList>
    </citation>
    <scope>NUCLEOTIDE SEQUENCE [LARGE SCALE GENOMIC DNA]</scope>
    <source>
        <strain evidence="1 2">GrpM-11</strain>
    </source>
</reference>
<gene>
    <name evidence="1" type="ORF">H6P80_11035</name>
</gene>
<evidence type="ECO:0000313" key="1">
    <source>
        <dbReference type="EMBL" id="MBC2778150.1"/>
    </source>
</evidence>